<dbReference type="InterPro" id="IPR014824">
    <property type="entry name" value="Nfu/NifU_N"/>
</dbReference>
<dbReference type="InterPro" id="IPR034904">
    <property type="entry name" value="FSCA_dom_sf"/>
</dbReference>
<comment type="caution">
    <text evidence="3">The sequence shown here is derived from an EMBL/GenBank/DDBJ whole genome shotgun (WGS) entry which is preliminary data.</text>
</comment>
<dbReference type="GO" id="GO:0051536">
    <property type="term" value="F:iron-sulfur cluster binding"/>
    <property type="evidence" value="ECO:0007669"/>
    <property type="project" value="InterPro"/>
</dbReference>
<dbReference type="InterPro" id="IPR001075">
    <property type="entry name" value="NIF_FeS_clus_asmbl_NifU_C"/>
</dbReference>
<dbReference type="InterPro" id="IPR036498">
    <property type="entry name" value="Nfu/NifU_N_sf"/>
</dbReference>
<dbReference type="Proteomes" id="UP000699985">
    <property type="component" value="Unassembled WGS sequence"/>
</dbReference>
<dbReference type="PANTHER" id="PTHR11178">
    <property type="entry name" value="IRON-SULFUR CLUSTER SCAFFOLD PROTEIN NFU-RELATED"/>
    <property type="match status" value="1"/>
</dbReference>
<dbReference type="Pfam" id="PF01106">
    <property type="entry name" value="NifU"/>
    <property type="match status" value="1"/>
</dbReference>
<evidence type="ECO:0000256" key="1">
    <source>
        <dbReference type="ARBA" id="ARBA00006420"/>
    </source>
</evidence>
<dbReference type="GO" id="GO:0005506">
    <property type="term" value="F:iron ion binding"/>
    <property type="evidence" value="ECO:0007669"/>
    <property type="project" value="InterPro"/>
</dbReference>
<reference evidence="3" key="1">
    <citation type="submission" date="2018-10" db="EMBL/GenBank/DDBJ databases">
        <title>Iterative Subtractive Binning of Freshwater Chronoseries Metagenomes Recovers Nearly Complete Genomes from over Four Hundred Novel Species.</title>
        <authorList>
            <person name="Rodriguez-R L.M."/>
            <person name="Tsementzi D."/>
            <person name="Luo C."/>
            <person name="Konstantinidis K.T."/>
        </authorList>
    </citation>
    <scope>NUCLEOTIDE SEQUENCE</scope>
    <source>
        <strain evidence="3">WB8_1A_003</strain>
    </source>
</reference>
<dbReference type="AlphaFoldDB" id="A0A966HLR1"/>
<comment type="similarity">
    <text evidence="1">Belongs to the NifU family.</text>
</comment>
<dbReference type="GO" id="GO:0016226">
    <property type="term" value="P:iron-sulfur cluster assembly"/>
    <property type="evidence" value="ECO:0007669"/>
    <property type="project" value="InterPro"/>
</dbReference>
<protein>
    <submittedName>
        <fullName evidence="3">NifU family protein</fullName>
    </submittedName>
</protein>
<organism evidence="3 4">
    <name type="scientific">Candidatus Fonsibacter lacus</name>
    <dbReference type="NCBI Taxonomy" id="2576439"/>
    <lineage>
        <taxon>Bacteria</taxon>
        <taxon>Pseudomonadati</taxon>
        <taxon>Pseudomonadota</taxon>
        <taxon>Alphaproteobacteria</taxon>
        <taxon>Candidatus Pelagibacterales</taxon>
        <taxon>Candidatus Pelagibacterales incertae sedis</taxon>
        <taxon>Candidatus Fonsibacter</taxon>
    </lineage>
</organism>
<evidence type="ECO:0000259" key="2">
    <source>
        <dbReference type="SMART" id="SM00932"/>
    </source>
</evidence>
<accession>A0A966HLR1</accession>
<feature type="domain" description="Scaffold protein Nfu/NifU N-terminal" evidence="2">
    <location>
        <begin position="3"/>
        <end position="88"/>
    </location>
</feature>
<name>A0A966HLR1_9PROT</name>
<dbReference type="InterPro" id="IPR035433">
    <property type="entry name" value="NFU1-like"/>
</dbReference>
<dbReference type="PANTHER" id="PTHR11178:SF1">
    <property type="entry name" value="NFU1 IRON-SULFUR CLUSTER SCAFFOLD HOMOLOG, MITOCHONDRIAL"/>
    <property type="match status" value="1"/>
</dbReference>
<dbReference type="SUPFAM" id="SSF110836">
    <property type="entry name" value="Hypothetical protein SAV1430"/>
    <property type="match status" value="1"/>
</dbReference>
<dbReference type="Gene3D" id="3.30.1370.70">
    <property type="entry name" value="Scaffold protein Nfu/NifU, N-terminal domain"/>
    <property type="match status" value="1"/>
</dbReference>
<dbReference type="Gene3D" id="3.30.300.130">
    <property type="entry name" value="Fe-S cluster assembly (FSCA)"/>
    <property type="match status" value="1"/>
</dbReference>
<dbReference type="Pfam" id="PF08712">
    <property type="entry name" value="Nfu_N"/>
    <property type="match status" value="1"/>
</dbReference>
<dbReference type="EMBL" id="RGMI01000111">
    <property type="protein sequence ID" value="NCU50670.1"/>
    <property type="molecule type" value="Genomic_DNA"/>
</dbReference>
<evidence type="ECO:0000313" key="3">
    <source>
        <dbReference type="EMBL" id="NCU50670.1"/>
    </source>
</evidence>
<dbReference type="PIRSF" id="PIRSF036773">
    <property type="entry name" value="HIRIP5"/>
    <property type="match status" value="1"/>
</dbReference>
<dbReference type="SMART" id="SM00932">
    <property type="entry name" value="Nfu_N"/>
    <property type="match status" value="1"/>
</dbReference>
<sequence length="179" mass="20055">MNIDVQQTPNPDTLKFVLGLELVQNGSIEFKSQSEAKEYPFVQKIFELGAELVFFGSNFISVKKNSSLEWVKILEEIKNIIKNDFPKNFKTITVKKETSENKDEIFKKIEEVLELKIRPAVAMDGGNISLRSFVDGVAEVELQGSCAGCPSSTLTLKQGVERMLVHYVPEVKSVRAVSL</sequence>
<dbReference type="SUPFAM" id="SSF117916">
    <property type="entry name" value="Fe-S cluster assembly (FSCA) domain-like"/>
    <property type="match status" value="1"/>
</dbReference>
<gene>
    <name evidence="3" type="ORF">EBX29_02720</name>
</gene>
<proteinExistence type="inferred from homology"/>
<evidence type="ECO:0000313" key="4">
    <source>
        <dbReference type="Proteomes" id="UP000699985"/>
    </source>
</evidence>